<dbReference type="EMBL" id="QRNS01000003">
    <property type="protein sequence ID" value="RHK65556.1"/>
    <property type="molecule type" value="Genomic_DNA"/>
</dbReference>
<dbReference type="AlphaFoldDB" id="A0A415HAA7"/>
<evidence type="ECO:0000313" key="3">
    <source>
        <dbReference type="Proteomes" id="UP000284152"/>
    </source>
</evidence>
<feature type="domain" description="DUF7768" evidence="1">
    <location>
        <begin position="2"/>
        <end position="98"/>
    </location>
</feature>
<proteinExistence type="predicted"/>
<dbReference type="Gene3D" id="3.40.50.10400">
    <property type="entry name" value="Hypothetical protein PA1492"/>
    <property type="match status" value="1"/>
</dbReference>
<evidence type="ECO:0000259" key="1">
    <source>
        <dbReference type="Pfam" id="PF24963"/>
    </source>
</evidence>
<dbReference type="Pfam" id="PF24963">
    <property type="entry name" value="DUF7768"/>
    <property type="match status" value="1"/>
</dbReference>
<organism evidence="2 3">
    <name type="scientific">Dorea formicigenerans</name>
    <dbReference type="NCBI Taxonomy" id="39486"/>
    <lineage>
        <taxon>Bacteria</taxon>
        <taxon>Bacillati</taxon>
        <taxon>Bacillota</taxon>
        <taxon>Clostridia</taxon>
        <taxon>Lachnospirales</taxon>
        <taxon>Lachnospiraceae</taxon>
        <taxon>Dorea</taxon>
    </lineage>
</organism>
<sequence>MKLTYICSPCRGDYEKNIIKAQEYCREAMNDGLLPLAPHVYFTQFVDDSNPEERKLGLRCGLQLLRYCQLIRVYGCEVSAGMYDEIQLAGVLDIEIQVFGPPEFIENVLEIYNHAAVTQRRPLRKLAASAAAAYADQPAAAPLLAEADKSLREVTAVHINIDPTEASELGEMIANSLRNGSSMLRGGA</sequence>
<evidence type="ECO:0000313" key="2">
    <source>
        <dbReference type="EMBL" id="RHK65556.1"/>
    </source>
</evidence>
<reference evidence="2 3" key="1">
    <citation type="submission" date="2018-08" db="EMBL/GenBank/DDBJ databases">
        <title>A genome reference for cultivated species of the human gut microbiota.</title>
        <authorList>
            <person name="Zou Y."/>
            <person name="Xue W."/>
            <person name="Luo G."/>
        </authorList>
    </citation>
    <scope>NUCLEOTIDE SEQUENCE [LARGE SCALE GENOMIC DNA]</scope>
    <source>
        <strain evidence="2 3">AF42-21</strain>
    </source>
</reference>
<dbReference type="InterPro" id="IPR056670">
    <property type="entry name" value="DUF7768"/>
</dbReference>
<dbReference type="Proteomes" id="UP000284152">
    <property type="component" value="Unassembled WGS sequence"/>
</dbReference>
<gene>
    <name evidence="2" type="ORF">DW054_02530</name>
</gene>
<comment type="caution">
    <text evidence="2">The sequence shown here is derived from an EMBL/GenBank/DDBJ whole genome shotgun (WGS) entry which is preliminary data.</text>
</comment>
<protein>
    <recommendedName>
        <fullName evidence="1">DUF7768 domain-containing protein</fullName>
    </recommendedName>
</protein>
<accession>A0A415HAA7</accession>
<name>A0A415HAA7_9FIRM</name>